<comment type="caution">
    <text evidence="4">The sequence shown here is derived from an EMBL/GenBank/DDBJ whole genome shotgun (WGS) entry which is preliminary data.</text>
</comment>
<evidence type="ECO:0000313" key="4">
    <source>
        <dbReference type="EMBL" id="TWX63380.1"/>
    </source>
</evidence>
<dbReference type="Proteomes" id="UP000321525">
    <property type="component" value="Unassembled WGS sequence"/>
</dbReference>
<evidence type="ECO:0000256" key="1">
    <source>
        <dbReference type="SAM" id="MobiDB-lite"/>
    </source>
</evidence>
<dbReference type="RefSeq" id="WP_146799922.1">
    <property type="nucleotide sequence ID" value="NZ_VOLP01000017.1"/>
</dbReference>
<dbReference type="AlphaFoldDB" id="A0A5C6Q3I5"/>
<proteinExistence type="predicted"/>
<dbReference type="Proteomes" id="UP000321917">
    <property type="component" value="Unassembled WGS sequence"/>
</dbReference>
<gene>
    <name evidence="3" type="ORF">ESZ26_13060</name>
    <name evidence="4" type="ORF">ESZ27_17005</name>
</gene>
<feature type="chain" id="PRO_5023090258" evidence="2">
    <location>
        <begin position="23"/>
        <end position="127"/>
    </location>
</feature>
<evidence type="ECO:0000313" key="3">
    <source>
        <dbReference type="EMBL" id="TWX57517.1"/>
    </source>
</evidence>
<feature type="signal peptide" evidence="2">
    <location>
        <begin position="1"/>
        <end position="22"/>
    </location>
</feature>
<sequence length="127" mass="14486">MKNKIVVLFICVLAITSFNNNAGTFISSKLQFSLPFLAQETKASVTTDLCNKFVNIIPSSRYVILTEILKSSVYQTGNRLNVDLLAKRKIFYKNKKNRHTKRWSKEKSIRSSTSTKQLNPEQPNKTA</sequence>
<dbReference type="EMBL" id="VOLR01000018">
    <property type="protein sequence ID" value="TWX57517.1"/>
    <property type="molecule type" value="Genomic_DNA"/>
</dbReference>
<feature type="compositionally biased region" description="Polar residues" evidence="1">
    <location>
        <begin position="110"/>
        <end position="127"/>
    </location>
</feature>
<evidence type="ECO:0000313" key="5">
    <source>
        <dbReference type="Proteomes" id="UP000321525"/>
    </source>
</evidence>
<organism evidence="4 6">
    <name type="scientific">Colwellia hornerae</name>
    <dbReference type="NCBI Taxonomy" id="89402"/>
    <lineage>
        <taxon>Bacteria</taxon>
        <taxon>Pseudomonadati</taxon>
        <taxon>Pseudomonadota</taxon>
        <taxon>Gammaproteobacteria</taxon>
        <taxon>Alteromonadales</taxon>
        <taxon>Colwelliaceae</taxon>
        <taxon>Colwellia</taxon>
    </lineage>
</organism>
<protein>
    <submittedName>
        <fullName evidence="4">Uncharacterized protein</fullName>
    </submittedName>
</protein>
<feature type="region of interest" description="Disordered" evidence="1">
    <location>
        <begin position="96"/>
        <end position="127"/>
    </location>
</feature>
<reference evidence="4 6" key="1">
    <citation type="submission" date="2019-07" db="EMBL/GenBank/DDBJ databases">
        <title>Genomes of sea-ice associated Colwellia species.</title>
        <authorList>
            <person name="Bowman J.P."/>
        </authorList>
    </citation>
    <scope>NUCLEOTIDE SEQUENCE [LARGE SCALE GENOMIC DNA]</scope>
    <source>
        <strain evidence="3 5">ACAM 607</strain>
        <strain evidence="4 6">IC036</strain>
    </source>
</reference>
<keyword evidence="5" id="KW-1185">Reference proteome</keyword>
<accession>A0A5C6Q3I5</accession>
<evidence type="ECO:0000313" key="6">
    <source>
        <dbReference type="Proteomes" id="UP000321917"/>
    </source>
</evidence>
<name>A0A5C6Q3I5_9GAMM</name>
<evidence type="ECO:0000256" key="2">
    <source>
        <dbReference type="SAM" id="SignalP"/>
    </source>
</evidence>
<keyword evidence="2" id="KW-0732">Signal</keyword>
<dbReference type="EMBL" id="VOLQ01000045">
    <property type="protein sequence ID" value="TWX63380.1"/>
    <property type="molecule type" value="Genomic_DNA"/>
</dbReference>